<name>A0AAE4K4N7_9BURK</name>
<reference evidence="1" key="1">
    <citation type="submission" date="2023-02" db="EMBL/GenBank/DDBJ databases">
        <title>Description of Herbaspirillum huttiense subsp. nephrolepsisexaltata and Herbaspirillum huttiense subsp. lycopersicon.</title>
        <authorList>
            <person name="Poudel M."/>
            <person name="Sharma A."/>
            <person name="Goss E."/>
            <person name="Tapia J.H."/>
            <person name="Harmon C.M."/>
            <person name="Jones J.B."/>
        </authorList>
    </citation>
    <scope>NUCLEOTIDE SEQUENCE</scope>
    <source>
        <strain evidence="1">NC40101</strain>
    </source>
</reference>
<comment type="caution">
    <text evidence="1">The sequence shown here is derived from an EMBL/GenBank/DDBJ whole genome shotgun (WGS) entry which is preliminary data.</text>
</comment>
<proteinExistence type="predicted"/>
<organism evidence="1">
    <name type="scientific">Herbaspirillum huttiense subsp. nephrolepidis</name>
    <dbReference type="NCBI Taxonomy" id="3075126"/>
    <lineage>
        <taxon>Bacteria</taxon>
        <taxon>Pseudomonadati</taxon>
        <taxon>Pseudomonadota</taxon>
        <taxon>Betaproteobacteria</taxon>
        <taxon>Burkholderiales</taxon>
        <taxon>Oxalobacteraceae</taxon>
        <taxon>Herbaspirillum</taxon>
    </lineage>
</organism>
<protein>
    <submittedName>
        <fullName evidence="1">Uncharacterized protein</fullName>
    </submittedName>
</protein>
<gene>
    <name evidence="1" type="ORF">RJN63_12245</name>
</gene>
<dbReference type="RefSeq" id="WP_284078318.1">
    <property type="nucleotide sequence ID" value="NZ_JAVLSM010000007.1"/>
</dbReference>
<dbReference type="EMBL" id="JAVRAA010000005">
    <property type="protein sequence ID" value="MDT0337605.1"/>
    <property type="molecule type" value="Genomic_DNA"/>
</dbReference>
<sequence length="156" mass="16919">MDENENVKQAISGLDLHIRATVFEAAGFEADEFQRTVIGLLEQGRASGKFEQEGAHGFVTGFDLCAPAVHVVIAREPGENGEVQTMKGASMHAGRAFEIATAAAEQIAADMLRRVSGDADFRIREQRTHPSNLPVLTIEHDDVVVGMVQIFQSTLT</sequence>
<evidence type="ECO:0000313" key="1">
    <source>
        <dbReference type="EMBL" id="MDT0337605.1"/>
    </source>
</evidence>
<dbReference type="AlphaFoldDB" id="A0AAE4K4N7"/>
<accession>A0AAE4K4N7</accession>